<sequence>MCGLLPFANKIQDMQAPKVDTTGKPEIMATKSLPDILGFKEPPARPAETEAMLTTPVLLLHGTDDAWIDVELGRQAHRSLKELGMQVDWEEYSGAENEGHWVKEPEGVDTIVKFLGAAWGVLK</sequence>
<dbReference type="SUPFAM" id="SSF53474">
    <property type="entry name" value="alpha/beta-Hydrolases"/>
    <property type="match status" value="1"/>
</dbReference>
<name>A0A1J9PP12_9EURO</name>
<dbReference type="STRING" id="1447872.A0A1J9PP12"/>
<dbReference type="GO" id="GO:0005737">
    <property type="term" value="C:cytoplasm"/>
    <property type="evidence" value="ECO:0007669"/>
    <property type="project" value="TreeGrafter"/>
</dbReference>
<dbReference type="GO" id="GO:0008474">
    <property type="term" value="F:palmitoyl-(protein) hydrolase activity"/>
    <property type="evidence" value="ECO:0007669"/>
    <property type="project" value="TreeGrafter"/>
</dbReference>
<evidence type="ECO:0008006" key="3">
    <source>
        <dbReference type="Google" id="ProtNLM"/>
    </source>
</evidence>
<keyword evidence="2" id="KW-1185">Reference proteome</keyword>
<organism evidence="1 2">
    <name type="scientific">Emergomyces pasteurianus Ep9510</name>
    <dbReference type="NCBI Taxonomy" id="1447872"/>
    <lineage>
        <taxon>Eukaryota</taxon>
        <taxon>Fungi</taxon>
        <taxon>Dikarya</taxon>
        <taxon>Ascomycota</taxon>
        <taxon>Pezizomycotina</taxon>
        <taxon>Eurotiomycetes</taxon>
        <taxon>Eurotiomycetidae</taxon>
        <taxon>Onygenales</taxon>
        <taxon>Ajellomycetaceae</taxon>
        <taxon>Emergomyces</taxon>
    </lineage>
</organism>
<protein>
    <recommendedName>
        <fullName evidence="3">Phospholipase/carboxylesterase/thioesterase domain-containing protein</fullName>
    </recommendedName>
</protein>
<dbReference type="PANTHER" id="PTHR10655">
    <property type="entry name" value="LYSOPHOSPHOLIPASE-RELATED"/>
    <property type="match status" value="1"/>
</dbReference>
<proteinExistence type="predicted"/>
<dbReference type="VEuPathDB" id="FungiDB:AJ78_01781"/>
<dbReference type="PANTHER" id="PTHR10655:SF63">
    <property type="entry name" value="PHOSPHOLIPASE_CARBOXYLESTERASE_THIOESTERASE DOMAIN-CONTAINING PROTEIN"/>
    <property type="match status" value="1"/>
</dbReference>
<evidence type="ECO:0000313" key="1">
    <source>
        <dbReference type="EMBL" id="OJD18169.1"/>
    </source>
</evidence>
<dbReference type="AlphaFoldDB" id="A0A1J9PP12"/>
<dbReference type="GO" id="GO:0052689">
    <property type="term" value="F:carboxylic ester hydrolase activity"/>
    <property type="evidence" value="ECO:0007669"/>
    <property type="project" value="TreeGrafter"/>
</dbReference>
<dbReference type="InterPro" id="IPR050565">
    <property type="entry name" value="LYPA1-2/EST-like"/>
</dbReference>
<dbReference type="Gene3D" id="3.40.50.1820">
    <property type="entry name" value="alpha/beta hydrolase"/>
    <property type="match status" value="1"/>
</dbReference>
<gene>
    <name evidence="1" type="ORF">AJ78_01781</name>
</gene>
<dbReference type="InterPro" id="IPR029058">
    <property type="entry name" value="AB_hydrolase_fold"/>
</dbReference>
<accession>A0A1J9PP12</accession>
<comment type="caution">
    <text evidence="1">The sequence shown here is derived from an EMBL/GenBank/DDBJ whole genome shotgun (WGS) entry which is preliminary data.</text>
</comment>
<dbReference type="OrthoDB" id="2418081at2759"/>
<dbReference type="Proteomes" id="UP000182235">
    <property type="component" value="Unassembled WGS sequence"/>
</dbReference>
<evidence type="ECO:0000313" key="2">
    <source>
        <dbReference type="Proteomes" id="UP000182235"/>
    </source>
</evidence>
<dbReference type="EMBL" id="LGRN01000043">
    <property type="protein sequence ID" value="OJD18169.1"/>
    <property type="molecule type" value="Genomic_DNA"/>
</dbReference>
<reference evidence="1 2" key="1">
    <citation type="submission" date="2015-07" db="EMBL/GenBank/DDBJ databases">
        <title>Emmonsia species relationships and genome sequence.</title>
        <authorList>
            <consortium name="The Broad Institute Genomics Platform"/>
            <person name="Cuomo C.A."/>
            <person name="Munoz J.F."/>
            <person name="Imamovic A."/>
            <person name="Priest M.E."/>
            <person name="Young S."/>
            <person name="Clay O.K."/>
            <person name="McEwen J.G."/>
        </authorList>
    </citation>
    <scope>NUCLEOTIDE SEQUENCE [LARGE SCALE GENOMIC DNA]</scope>
    <source>
        <strain evidence="1 2">UAMH 9510</strain>
    </source>
</reference>